<keyword evidence="4" id="KW-1185">Reference proteome</keyword>
<dbReference type="SUPFAM" id="SSF46626">
    <property type="entry name" value="Cytochrome c"/>
    <property type="match status" value="1"/>
</dbReference>
<dbReference type="Pfam" id="PF07635">
    <property type="entry name" value="PSCyt1"/>
    <property type="match status" value="1"/>
</dbReference>
<feature type="chain" id="PRO_5016578305" evidence="1">
    <location>
        <begin position="20"/>
        <end position="190"/>
    </location>
</feature>
<organism evidence="3 4">
    <name type="scientific">Roseimicrobium gellanilyticum</name>
    <dbReference type="NCBI Taxonomy" id="748857"/>
    <lineage>
        <taxon>Bacteria</taxon>
        <taxon>Pseudomonadati</taxon>
        <taxon>Verrucomicrobiota</taxon>
        <taxon>Verrucomicrobiia</taxon>
        <taxon>Verrucomicrobiales</taxon>
        <taxon>Verrucomicrobiaceae</taxon>
        <taxon>Roseimicrobium</taxon>
    </lineage>
</organism>
<reference evidence="3 4" key="1">
    <citation type="submission" date="2018-06" db="EMBL/GenBank/DDBJ databases">
        <title>Genomic Encyclopedia of Type Strains, Phase IV (KMG-IV): sequencing the most valuable type-strain genomes for metagenomic binning, comparative biology and taxonomic classification.</title>
        <authorList>
            <person name="Goeker M."/>
        </authorList>
    </citation>
    <scope>NUCLEOTIDE SEQUENCE [LARGE SCALE GENOMIC DNA]</scope>
    <source>
        <strain evidence="3 4">DSM 25532</strain>
    </source>
</reference>
<evidence type="ECO:0000313" key="3">
    <source>
        <dbReference type="EMBL" id="RBP47329.1"/>
    </source>
</evidence>
<keyword evidence="1" id="KW-0732">Signal</keyword>
<dbReference type="GO" id="GO:0009055">
    <property type="term" value="F:electron transfer activity"/>
    <property type="evidence" value="ECO:0007669"/>
    <property type="project" value="InterPro"/>
</dbReference>
<feature type="domain" description="Cytochrome C Planctomycete-type" evidence="2">
    <location>
        <begin position="34"/>
        <end position="94"/>
    </location>
</feature>
<accession>A0A366HUH7</accession>
<evidence type="ECO:0000256" key="1">
    <source>
        <dbReference type="SAM" id="SignalP"/>
    </source>
</evidence>
<sequence length="190" mass="19816">MNKLLLTALALAPASFSFAADFASQVVPVLKQHCYKCHSEAEKKEKGDLVLDNLKRLGEGVGAGKMIIPGNPDGSSFFTCLTSPADDSDHMPPEKMMPDKDIAIIKSWIAAGASFTKGGTAPVAAPTAPAAPAAPAAAMTTWTSADGRTIQAKKLRLEGENVILERADGQVFTLPISKLSPESQAAAKAP</sequence>
<dbReference type="PANTHER" id="PTHR35889:SF3">
    <property type="entry name" value="F-BOX DOMAIN-CONTAINING PROTEIN"/>
    <property type="match status" value="1"/>
</dbReference>
<gene>
    <name evidence="3" type="ORF">DES53_101126</name>
</gene>
<dbReference type="OrthoDB" id="9809746at2"/>
<evidence type="ECO:0000313" key="4">
    <source>
        <dbReference type="Proteomes" id="UP000253426"/>
    </source>
</evidence>
<protein>
    <submittedName>
        <fullName evidence="3">Cytochrome c</fullName>
    </submittedName>
</protein>
<dbReference type="AlphaFoldDB" id="A0A366HUH7"/>
<dbReference type="PANTHER" id="PTHR35889">
    <property type="entry name" value="CYCLOINULO-OLIGOSACCHARIDE FRUCTANOTRANSFERASE-RELATED"/>
    <property type="match status" value="1"/>
</dbReference>
<dbReference type="Proteomes" id="UP000253426">
    <property type="component" value="Unassembled WGS sequence"/>
</dbReference>
<dbReference type="InterPro" id="IPR011429">
    <property type="entry name" value="Cyt_c_Planctomycete-type"/>
</dbReference>
<dbReference type="Gene3D" id="2.30.30.700">
    <property type="entry name" value="SLA1 homology domain 1"/>
    <property type="match status" value="1"/>
</dbReference>
<name>A0A366HUH7_9BACT</name>
<evidence type="ECO:0000259" key="2">
    <source>
        <dbReference type="Pfam" id="PF07635"/>
    </source>
</evidence>
<feature type="signal peptide" evidence="1">
    <location>
        <begin position="1"/>
        <end position="19"/>
    </location>
</feature>
<dbReference type="InterPro" id="IPR036909">
    <property type="entry name" value="Cyt_c-like_dom_sf"/>
</dbReference>
<dbReference type="EMBL" id="QNRR01000001">
    <property type="protein sequence ID" value="RBP47329.1"/>
    <property type="molecule type" value="Genomic_DNA"/>
</dbReference>
<dbReference type="RefSeq" id="WP_113956269.1">
    <property type="nucleotide sequence ID" value="NZ_QNRR01000001.1"/>
</dbReference>
<dbReference type="GO" id="GO:0020037">
    <property type="term" value="F:heme binding"/>
    <property type="evidence" value="ECO:0007669"/>
    <property type="project" value="InterPro"/>
</dbReference>
<comment type="caution">
    <text evidence="3">The sequence shown here is derived from an EMBL/GenBank/DDBJ whole genome shotgun (WGS) entry which is preliminary data.</text>
</comment>
<proteinExistence type="predicted"/>